<evidence type="ECO:0000313" key="7">
    <source>
        <dbReference type="Proteomes" id="UP000834106"/>
    </source>
</evidence>
<feature type="repeat" description="PPR" evidence="4">
    <location>
        <begin position="295"/>
        <end position="329"/>
    </location>
</feature>
<dbReference type="FunFam" id="1.25.40.10:FF:000353">
    <property type="entry name" value="Pentatricopeptide repeat-containing protein At4g39530"/>
    <property type="match status" value="1"/>
</dbReference>
<keyword evidence="3" id="KW-0809">Transit peptide</keyword>
<keyword evidence="2" id="KW-0677">Repeat</keyword>
<dbReference type="FunFam" id="1.25.40.10:FF:000488">
    <property type="entry name" value="Pentatricopeptide repeat-containing protein, mitochondrial"/>
    <property type="match status" value="1"/>
</dbReference>
<feature type="signal peptide" evidence="5">
    <location>
        <begin position="1"/>
        <end position="26"/>
    </location>
</feature>
<dbReference type="InterPro" id="IPR011990">
    <property type="entry name" value="TPR-like_helical_dom_sf"/>
</dbReference>
<sequence length="644" mass="71754">MAIPKTLNPAIHCLIIFSTLLLSGESRTDTINVFSPCADTKVQRKDGFTFGITFASRLAFFFNNNNSVQLSPCDNRLSLSNRNSHVAIFRPKVDEISLLTINTSSFFPESFGGYMVAFAGRKYAARSIPAFVANSTYTVTSFTLVLEFKKGRLQNLYWKRDGCSSCSGNSNFVCLNNQDCAIRTNNCKNRGGGGSVDCSLGIQLTFSGTDKHDSVFNSWHMVESEVIPDRYVISSVLVACSMLEFLEGGKQVHAYVLRRGGDMDASLSNVIMDFYIKCGDVKTGRKVFHQMVVKDVISWTTMISGHMQSGFDLEAMKLLTDMNRLGWKPDGFACSSVLTSCGSVGALEQGREIHAYTVKTNLDSDEYVNNSLIDLYSKCDSLIDAERAFHDSENGSVVSYNAMIEGYSRQRNLYKALDIFTEMRLNSITPSLLTFVSLLGISSSQIALGLCTQLHSLMIKFGFCFDIFVGSSLIDVYSKFLSVKDARHLFEEISDKDIVVWNSMLFGYARQSKNEEALRLYLELQHRIQRPNEFTMLAMLMASSNLSCLLHGLQFHNQAIKLGLDSGPFVTNALVDIIPTAKILGIFTLIFQLPFQPPPSSRNYFGYKMLVNSSIICGIEEKREVFPNNVEGIINIHRGRHGSV</sequence>
<evidence type="ECO:0000313" key="6">
    <source>
        <dbReference type="EMBL" id="CAI9765920.1"/>
    </source>
</evidence>
<dbReference type="Pfam" id="PF01535">
    <property type="entry name" value="PPR"/>
    <property type="match status" value="2"/>
</dbReference>
<dbReference type="Pfam" id="PF13041">
    <property type="entry name" value="PPR_2"/>
    <property type="match status" value="2"/>
</dbReference>
<dbReference type="NCBIfam" id="TIGR00756">
    <property type="entry name" value="PPR"/>
    <property type="match status" value="2"/>
</dbReference>
<dbReference type="InterPro" id="IPR046960">
    <property type="entry name" value="PPR_At4g14850-like_plant"/>
</dbReference>
<evidence type="ECO:0000256" key="3">
    <source>
        <dbReference type="ARBA" id="ARBA00022946"/>
    </source>
</evidence>
<name>A0AAD1ZAE2_9LAMI</name>
<dbReference type="Gene3D" id="1.25.40.10">
    <property type="entry name" value="Tetratricopeptide repeat domain"/>
    <property type="match status" value="3"/>
</dbReference>
<feature type="repeat" description="PPR" evidence="4">
    <location>
        <begin position="497"/>
        <end position="531"/>
    </location>
</feature>
<dbReference type="GO" id="GO:0009451">
    <property type="term" value="P:RNA modification"/>
    <property type="evidence" value="ECO:0007669"/>
    <property type="project" value="InterPro"/>
</dbReference>
<organism evidence="6 7">
    <name type="scientific">Fraxinus pennsylvanica</name>
    <dbReference type="NCBI Taxonomy" id="56036"/>
    <lineage>
        <taxon>Eukaryota</taxon>
        <taxon>Viridiplantae</taxon>
        <taxon>Streptophyta</taxon>
        <taxon>Embryophyta</taxon>
        <taxon>Tracheophyta</taxon>
        <taxon>Spermatophyta</taxon>
        <taxon>Magnoliopsida</taxon>
        <taxon>eudicotyledons</taxon>
        <taxon>Gunneridae</taxon>
        <taxon>Pentapetalae</taxon>
        <taxon>asterids</taxon>
        <taxon>lamiids</taxon>
        <taxon>Lamiales</taxon>
        <taxon>Oleaceae</taxon>
        <taxon>Oleeae</taxon>
        <taxon>Fraxinus</taxon>
    </lineage>
</organism>
<keyword evidence="5" id="KW-0732">Signal</keyword>
<feature type="chain" id="PRO_5042288655" description="Pentatricopeptide repeat-containing protein" evidence="5">
    <location>
        <begin position="27"/>
        <end position="644"/>
    </location>
</feature>
<dbReference type="Proteomes" id="UP000834106">
    <property type="component" value="Chromosome 8"/>
</dbReference>
<dbReference type="PROSITE" id="PS51375">
    <property type="entry name" value="PPR"/>
    <property type="match status" value="3"/>
</dbReference>
<feature type="repeat" description="PPR" evidence="4">
    <location>
        <begin position="396"/>
        <end position="430"/>
    </location>
</feature>
<proteinExistence type="inferred from homology"/>
<dbReference type="AlphaFoldDB" id="A0AAD1ZAE2"/>
<dbReference type="PANTHER" id="PTHR47926">
    <property type="entry name" value="PENTATRICOPEPTIDE REPEAT-CONTAINING PROTEIN"/>
    <property type="match status" value="1"/>
</dbReference>
<evidence type="ECO:0000256" key="5">
    <source>
        <dbReference type="SAM" id="SignalP"/>
    </source>
</evidence>
<dbReference type="GO" id="GO:0003723">
    <property type="term" value="F:RNA binding"/>
    <property type="evidence" value="ECO:0007669"/>
    <property type="project" value="InterPro"/>
</dbReference>
<accession>A0AAD1ZAE2</accession>
<keyword evidence="7" id="KW-1185">Reference proteome</keyword>
<dbReference type="InterPro" id="IPR002885">
    <property type="entry name" value="PPR_rpt"/>
</dbReference>
<evidence type="ECO:0000256" key="1">
    <source>
        <dbReference type="ARBA" id="ARBA00006643"/>
    </source>
</evidence>
<reference evidence="6" key="1">
    <citation type="submission" date="2023-05" db="EMBL/GenBank/DDBJ databases">
        <authorList>
            <person name="Huff M."/>
        </authorList>
    </citation>
    <scope>NUCLEOTIDE SEQUENCE</scope>
</reference>
<protein>
    <recommendedName>
        <fullName evidence="8">Pentatricopeptide repeat-containing protein</fullName>
    </recommendedName>
</protein>
<evidence type="ECO:0000256" key="4">
    <source>
        <dbReference type="PROSITE-ProRule" id="PRU00708"/>
    </source>
</evidence>
<evidence type="ECO:0000256" key="2">
    <source>
        <dbReference type="ARBA" id="ARBA00022737"/>
    </source>
</evidence>
<evidence type="ECO:0008006" key="8">
    <source>
        <dbReference type="Google" id="ProtNLM"/>
    </source>
</evidence>
<comment type="similarity">
    <text evidence="1">Belongs to the PPR family. PCMP-H subfamily.</text>
</comment>
<gene>
    <name evidence="6" type="ORF">FPE_LOCUS13350</name>
</gene>
<dbReference type="EMBL" id="OU503043">
    <property type="protein sequence ID" value="CAI9765920.1"/>
    <property type="molecule type" value="Genomic_DNA"/>
</dbReference>